<dbReference type="PANTHER" id="PTHR43591:SF24">
    <property type="entry name" value="2-METHOXY-6-POLYPRENYL-1,4-BENZOQUINOL METHYLASE, MITOCHONDRIAL"/>
    <property type="match status" value="1"/>
</dbReference>
<reference evidence="2 3" key="1">
    <citation type="submission" date="2016-12" db="EMBL/GenBank/DDBJ databases">
        <title>The draft genome sequence of Actinophytocola xinjiangensis.</title>
        <authorList>
            <person name="Wang W."/>
            <person name="Yuan L."/>
        </authorList>
    </citation>
    <scope>NUCLEOTIDE SEQUENCE [LARGE SCALE GENOMIC DNA]</scope>
    <source>
        <strain evidence="2 3">CGMCC 4.4663</strain>
    </source>
</reference>
<dbReference type="GO" id="GO:0032259">
    <property type="term" value="P:methylation"/>
    <property type="evidence" value="ECO:0007669"/>
    <property type="project" value="UniProtKB-KW"/>
</dbReference>
<dbReference type="OrthoDB" id="9777638at2"/>
<sequence>MTSTEHSRRKYDLLADRYEDLFFYVADLGRRLVDLAAPAAGDRVLDVGAGRGAVARAALAAGCAVTAVDSSPGMCRRLAADHPTLTVRQCDAGALDVPDGSFDLVTAGFVVQVLDDPARALAEFHRVLAPGGRVAVSLERQTVGRLGWLHELNRRYFGGGTGAEPMTADQLDGLLTAAGFTAPARTGAHAPKTLDGPDRLWTWLGDQGLADAVAALPPATAQRFRAEFHDGARRMHAEGGIVLEFGATLHLAATPG</sequence>
<comment type="caution">
    <text evidence="2">The sequence shown here is derived from an EMBL/GenBank/DDBJ whole genome shotgun (WGS) entry which is preliminary data.</text>
</comment>
<dbReference type="PANTHER" id="PTHR43591">
    <property type="entry name" value="METHYLTRANSFERASE"/>
    <property type="match status" value="1"/>
</dbReference>
<dbReference type="InterPro" id="IPR013216">
    <property type="entry name" value="Methyltransf_11"/>
</dbReference>
<gene>
    <name evidence="2" type="ORF">BLA60_08050</name>
</gene>
<keyword evidence="2" id="KW-0489">Methyltransferase</keyword>
<dbReference type="AlphaFoldDB" id="A0A7Z1B0E7"/>
<name>A0A7Z1B0E7_9PSEU</name>
<keyword evidence="3" id="KW-1185">Reference proteome</keyword>
<feature type="domain" description="Methyltransferase type 11" evidence="1">
    <location>
        <begin position="45"/>
        <end position="135"/>
    </location>
</feature>
<keyword evidence="2" id="KW-0808">Transferase</keyword>
<organism evidence="2 3">
    <name type="scientific">Actinophytocola xinjiangensis</name>
    <dbReference type="NCBI Taxonomy" id="485602"/>
    <lineage>
        <taxon>Bacteria</taxon>
        <taxon>Bacillati</taxon>
        <taxon>Actinomycetota</taxon>
        <taxon>Actinomycetes</taxon>
        <taxon>Pseudonocardiales</taxon>
        <taxon>Pseudonocardiaceae</taxon>
    </lineage>
</organism>
<evidence type="ECO:0000313" key="3">
    <source>
        <dbReference type="Proteomes" id="UP000185696"/>
    </source>
</evidence>
<dbReference type="InterPro" id="IPR029063">
    <property type="entry name" value="SAM-dependent_MTases_sf"/>
</dbReference>
<dbReference type="Gene3D" id="3.40.50.150">
    <property type="entry name" value="Vaccinia Virus protein VP39"/>
    <property type="match status" value="1"/>
</dbReference>
<dbReference type="CDD" id="cd02440">
    <property type="entry name" value="AdoMet_MTases"/>
    <property type="match status" value="1"/>
</dbReference>
<accession>A0A7Z1B0E7</accession>
<protein>
    <submittedName>
        <fullName evidence="2">SAM-dependent methyltransferase</fullName>
    </submittedName>
</protein>
<dbReference type="GO" id="GO:0008757">
    <property type="term" value="F:S-adenosylmethionine-dependent methyltransferase activity"/>
    <property type="evidence" value="ECO:0007669"/>
    <property type="project" value="InterPro"/>
</dbReference>
<proteinExistence type="predicted"/>
<dbReference type="SUPFAM" id="SSF53335">
    <property type="entry name" value="S-adenosyl-L-methionine-dependent methyltransferases"/>
    <property type="match status" value="1"/>
</dbReference>
<evidence type="ECO:0000259" key="1">
    <source>
        <dbReference type="Pfam" id="PF08241"/>
    </source>
</evidence>
<dbReference type="Pfam" id="PF08241">
    <property type="entry name" value="Methyltransf_11"/>
    <property type="match status" value="1"/>
</dbReference>
<dbReference type="RefSeq" id="WP_075132165.1">
    <property type="nucleotide sequence ID" value="NZ_MSIF01000003.1"/>
</dbReference>
<dbReference type="Proteomes" id="UP000185696">
    <property type="component" value="Unassembled WGS sequence"/>
</dbReference>
<dbReference type="EMBL" id="MSIF01000003">
    <property type="protein sequence ID" value="OLF11977.1"/>
    <property type="molecule type" value="Genomic_DNA"/>
</dbReference>
<evidence type="ECO:0000313" key="2">
    <source>
        <dbReference type="EMBL" id="OLF11977.1"/>
    </source>
</evidence>